<reference evidence="3" key="1">
    <citation type="journal article" date="2016" name="Environ. Microbiol.">
        <title>The complete genome of a viable archaeum isolated from 123-million-year-old rock salt.</title>
        <authorList>
            <person name="Jaakkola S.T."/>
            <person name="Pfeiffer F."/>
            <person name="Ravantti J.J."/>
            <person name="Guo Q."/>
            <person name="Liu Y."/>
            <person name="Chen X."/>
            <person name="Ma H."/>
            <person name="Yang C."/>
            <person name="Oksanen H.M."/>
            <person name="Bamford D.H."/>
        </authorList>
    </citation>
    <scope>NUCLEOTIDE SEQUENCE</scope>
    <source>
        <strain evidence="3">JI20-1</strain>
    </source>
</reference>
<keyword evidence="1" id="KW-0812">Transmembrane</keyword>
<dbReference type="KEGG" id="hhb:Hhub_2015"/>
<keyword evidence="1" id="KW-0472">Membrane</keyword>
<gene>
    <name evidence="2" type="ORF">HHUB_2015</name>
</gene>
<dbReference type="Proteomes" id="UP000066737">
    <property type="component" value="Chromosome I"/>
</dbReference>
<accession>A0A0U5H379</accession>
<evidence type="ECO:0000256" key="1">
    <source>
        <dbReference type="SAM" id="Phobius"/>
    </source>
</evidence>
<feature type="transmembrane region" description="Helical" evidence="1">
    <location>
        <begin position="6"/>
        <end position="25"/>
    </location>
</feature>
<keyword evidence="1" id="KW-1133">Transmembrane helix</keyword>
<dbReference type="STRING" id="1407499.HHUB_2015"/>
<protein>
    <submittedName>
        <fullName evidence="2">Uncharacterized protein</fullName>
    </submittedName>
</protein>
<sequence length="51" mass="5395">MAAQLVYYGFVLLAAVTVVAIGSYIGTMRALDRFHAGEESIFLSGDARGGE</sequence>
<dbReference type="RefSeq" id="WP_157533978.1">
    <property type="nucleotide sequence ID" value="NZ_CEML01000002.1"/>
</dbReference>
<name>A0A0U5H379_9EURY</name>
<evidence type="ECO:0000313" key="2">
    <source>
        <dbReference type="EMBL" id="CQH53867.1"/>
    </source>
</evidence>
<evidence type="ECO:0000313" key="3">
    <source>
        <dbReference type="Proteomes" id="UP000066737"/>
    </source>
</evidence>
<dbReference type="EMBL" id="LN831302">
    <property type="protein sequence ID" value="CQH53867.1"/>
    <property type="molecule type" value="Genomic_DNA"/>
</dbReference>
<keyword evidence="3" id="KW-1185">Reference proteome</keyword>
<proteinExistence type="predicted"/>
<organism evidence="2 3">
    <name type="scientific">Halobacterium hubeiense</name>
    <dbReference type="NCBI Taxonomy" id="1407499"/>
    <lineage>
        <taxon>Archaea</taxon>
        <taxon>Methanobacteriati</taxon>
        <taxon>Methanobacteriota</taxon>
        <taxon>Stenosarchaea group</taxon>
        <taxon>Halobacteria</taxon>
        <taxon>Halobacteriales</taxon>
        <taxon>Halobacteriaceae</taxon>
        <taxon>Halobacterium</taxon>
    </lineage>
</organism>
<dbReference type="OrthoDB" id="251981at2157"/>
<dbReference type="GeneID" id="91109494"/>
<dbReference type="AlphaFoldDB" id="A0A0U5H379"/>